<evidence type="ECO:0000259" key="16">
    <source>
        <dbReference type="PROSITE" id="PS50011"/>
    </source>
</evidence>
<keyword evidence="7 17" id="KW-0418">Kinase</keyword>
<evidence type="ECO:0000256" key="14">
    <source>
        <dbReference type="SAM" id="Phobius"/>
    </source>
</evidence>
<name>A0A9E7HVT0_9LILI</name>
<dbReference type="Gene3D" id="1.10.510.10">
    <property type="entry name" value="Transferase(Phosphotransferase) domain 1"/>
    <property type="match status" value="1"/>
</dbReference>
<feature type="chain" id="PRO_5039462749" evidence="15">
    <location>
        <begin position="33"/>
        <end position="664"/>
    </location>
</feature>
<reference evidence="17" key="1">
    <citation type="submission" date="2022-05" db="EMBL/GenBank/DDBJ databases">
        <title>The Musa troglodytarum L. genome provides insights into the mechanism of non-climacteric behaviour and enrichment of carotenoids.</title>
        <authorList>
            <person name="Wang J."/>
        </authorList>
    </citation>
    <scope>NUCLEOTIDE SEQUENCE</scope>
    <source>
        <tissue evidence="17">Leaf</tissue>
    </source>
</reference>
<keyword evidence="10 14" id="KW-0472">Membrane</keyword>
<dbReference type="CDD" id="cd14066">
    <property type="entry name" value="STKc_IRAK"/>
    <property type="match status" value="1"/>
</dbReference>
<feature type="region of interest" description="Disordered" evidence="13">
    <location>
        <begin position="618"/>
        <end position="664"/>
    </location>
</feature>
<evidence type="ECO:0000256" key="2">
    <source>
        <dbReference type="ARBA" id="ARBA00022527"/>
    </source>
</evidence>
<accession>A0A9E7HVT0</accession>
<organism evidence="17 18">
    <name type="scientific">Musa troglodytarum</name>
    <name type="common">fe'i banana</name>
    <dbReference type="NCBI Taxonomy" id="320322"/>
    <lineage>
        <taxon>Eukaryota</taxon>
        <taxon>Viridiplantae</taxon>
        <taxon>Streptophyta</taxon>
        <taxon>Embryophyta</taxon>
        <taxon>Tracheophyta</taxon>
        <taxon>Spermatophyta</taxon>
        <taxon>Magnoliopsida</taxon>
        <taxon>Liliopsida</taxon>
        <taxon>Zingiberales</taxon>
        <taxon>Musaceae</taxon>
        <taxon>Musa</taxon>
    </lineage>
</organism>
<evidence type="ECO:0000256" key="4">
    <source>
        <dbReference type="ARBA" id="ARBA00022692"/>
    </source>
</evidence>
<evidence type="ECO:0000313" key="18">
    <source>
        <dbReference type="Proteomes" id="UP001055439"/>
    </source>
</evidence>
<evidence type="ECO:0000256" key="15">
    <source>
        <dbReference type="SAM" id="SignalP"/>
    </source>
</evidence>
<dbReference type="OrthoDB" id="4062651at2759"/>
<dbReference type="GO" id="GO:0030247">
    <property type="term" value="F:polysaccharide binding"/>
    <property type="evidence" value="ECO:0007669"/>
    <property type="project" value="InterPro"/>
</dbReference>
<gene>
    <name evidence="17" type="ORF">MUK42_15986</name>
</gene>
<dbReference type="SUPFAM" id="SSF56112">
    <property type="entry name" value="Protein kinase-like (PK-like)"/>
    <property type="match status" value="1"/>
</dbReference>
<evidence type="ECO:0000313" key="17">
    <source>
        <dbReference type="EMBL" id="URE41294.1"/>
    </source>
</evidence>
<feature type="transmembrane region" description="Helical" evidence="14">
    <location>
        <begin position="262"/>
        <end position="284"/>
    </location>
</feature>
<dbReference type="InterPro" id="IPR032872">
    <property type="entry name" value="WAK_assoc_C"/>
</dbReference>
<keyword evidence="6 12" id="KW-0547">Nucleotide-binding</keyword>
<dbReference type="InterPro" id="IPR017441">
    <property type="entry name" value="Protein_kinase_ATP_BS"/>
</dbReference>
<dbReference type="GO" id="GO:0005886">
    <property type="term" value="C:plasma membrane"/>
    <property type="evidence" value="ECO:0007669"/>
    <property type="project" value="UniProtKB-ARBA"/>
</dbReference>
<evidence type="ECO:0000256" key="12">
    <source>
        <dbReference type="PROSITE-ProRule" id="PRU10141"/>
    </source>
</evidence>
<dbReference type="SMART" id="SM00220">
    <property type="entry name" value="S_TKc"/>
    <property type="match status" value="1"/>
</dbReference>
<keyword evidence="11" id="KW-0325">Glycoprotein</keyword>
<keyword evidence="3" id="KW-0808">Transferase</keyword>
<dbReference type="GO" id="GO:0005524">
    <property type="term" value="F:ATP binding"/>
    <property type="evidence" value="ECO:0007669"/>
    <property type="project" value="UniProtKB-UniRule"/>
</dbReference>
<sequence>MRPKSLPSFTHLFPILVLFSISFSRRIKPAAADGSETGGCGDAANIRDPFWLSGRNAFFGDPAFEVECRGGLRILTNSLGRGSYFIKHIFYDNKSFVVANTQFARGDCPIPRNDSQLGLHDHFDHHFTISTANKVLFLFRKCSEIPPGHHEGIQCASDTFADLAESYDYSKPPNWSSKCEVVSAPVLPYGAEEESGRTNYEDLLKNGFLVEWWSNREGCEECKESGGKCGSDHQTGDFVCHCPGGWDDPGSCGKGHKNKIKFVIGICAGVGCLVTASFCCFLYYHCRRRRKQQSSFLLSRNVSSDPTSERDLEFGSEQYHTQIFMYEELEGATDGFGTSNVLGDGGFGTVYKGMLRDGRTVAIKRFYKNNDRLVEQFINEVYILSSIRHQHLVTLYGCTSRSSRELLLVYEYVPNGTVADHLHGCREREGALTWPLRMSIAIETADALSYLHAVTPQIIHRDVKTTNILLDRSFHVKVGDFGLSRLFPANATHVSTAPQGTPGYVDPDYHQCYQLTDKSDVYSFGVMLVELISSKPAVDVSRQSRDINLANMAIDKIQKQELDQLVDPKLWFRSDCSIRTMIERVAGVAFRCLQAEKEMRPSIKEVLEVLKGIEDEGRNGAKGVEADATVKDEDCLPGKTSPPHSPDSVATRWESKSTTPNYSA</sequence>
<dbReference type="PANTHER" id="PTHR46008:SF2">
    <property type="entry name" value="LEAF RUST 10 DISEASE-RESISTANCE LOCUS RECEPTOR-LIKE PROTEIN KINASE-LIKE 1.4"/>
    <property type="match status" value="1"/>
</dbReference>
<feature type="domain" description="Protein kinase" evidence="16">
    <location>
        <begin position="336"/>
        <end position="613"/>
    </location>
</feature>
<dbReference type="Proteomes" id="UP001055439">
    <property type="component" value="Chromosome 8"/>
</dbReference>
<evidence type="ECO:0000256" key="9">
    <source>
        <dbReference type="ARBA" id="ARBA00022989"/>
    </source>
</evidence>
<proteinExistence type="predicted"/>
<dbReference type="Pfam" id="PF00069">
    <property type="entry name" value="Pkinase"/>
    <property type="match status" value="1"/>
</dbReference>
<dbReference type="InterPro" id="IPR025287">
    <property type="entry name" value="WAK_GUB"/>
</dbReference>
<evidence type="ECO:0000256" key="3">
    <source>
        <dbReference type="ARBA" id="ARBA00022679"/>
    </source>
</evidence>
<dbReference type="PROSITE" id="PS00108">
    <property type="entry name" value="PROTEIN_KINASE_ST"/>
    <property type="match status" value="1"/>
</dbReference>
<keyword evidence="4 14" id="KW-0812">Transmembrane</keyword>
<dbReference type="PANTHER" id="PTHR46008">
    <property type="entry name" value="LEAF RUST 10 DISEASE-RESISTANCE LOCUS RECEPTOR-LIKE PROTEIN KINASE-LIKE 1.4"/>
    <property type="match status" value="1"/>
</dbReference>
<dbReference type="InterPro" id="IPR011009">
    <property type="entry name" value="Kinase-like_dom_sf"/>
</dbReference>
<keyword evidence="8 12" id="KW-0067">ATP-binding</keyword>
<dbReference type="Pfam" id="PF14380">
    <property type="entry name" value="WAK_assoc"/>
    <property type="match status" value="1"/>
</dbReference>
<dbReference type="InterPro" id="IPR000719">
    <property type="entry name" value="Prot_kinase_dom"/>
</dbReference>
<protein>
    <submittedName>
        <fullName evidence="17">Serine threonine-protein kinase</fullName>
    </submittedName>
</protein>
<evidence type="ECO:0000256" key="6">
    <source>
        <dbReference type="ARBA" id="ARBA00022741"/>
    </source>
</evidence>
<dbReference type="PROSITE" id="PS00107">
    <property type="entry name" value="PROTEIN_KINASE_ATP"/>
    <property type="match status" value="1"/>
</dbReference>
<dbReference type="PROSITE" id="PS01186">
    <property type="entry name" value="EGF_2"/>
    <property type="match status" value="1"/>
</dbReference>
<evidence type="ECO:0000256" key="13">
    <source>
        <dbReference type="SAM" id="MobiDB-lite"/>
    </source>
</evidence>
<dbReference type="GO" id="GO:0004674">
    <property type="term" value="F:protein serine/threonine kinase activity"/>
    <property type="evidence" value="ECO:0007669"/>
    <property type="project" value="UniProtKB-KW"/>
</dbReference>
<evidence type="ECO:0000256" key="8">
    <source>
        <dbReference type="ARBA" id="ARBA00022840"/>
    </source>
</evidence>
<evidence type="ECO:0000256" key="7">
    <source>
        <dbReference type="ARBA" id="ARBA00022777"/>
    </source>
</evidence>
<dbReference type="Gene3D" id="3.30.200.20">
    <property type="entry name" value="Phosphorylase Kinase, domain 1"/>
    <property type="match status" value="1"/>
</dbReference>
<dbReference type="InterPro" id="IPR008271">
    <property type="entry name" value="Ser/Thr_kinase_AS"/>
</dbReference>
<evidence type="ECO:0000256" key="11">
    <source>
        <dbReference type="ARBA" id="ARBA00023180"/>
    </source>
</evidence>
<dbReference type="AlphaFoldDB" id="A0A9E7HVT0"/>
<feature type="binding site" evidence="12">
    <location>
        <position position="364"/>
    </location>
    <ligand>
        <name>ATP</name>
        <dbReference type="ChEBI" id="CHEBI:30616"/>
    </ligand>
</feature>
<keyword evidence="9 14" id="KW-1133">Transmembrane helix</keyword>
<evidence type="ECO:0000256" key="5">
    <source>
        <dbReference type="ARBA" id="ARBA00022729"/>
    </source>
</evidence>
<keyword evidence="2" id="KW-0723">Serine/threonine-protein kinase</keyword>
<dbReference type="InterPro" id="IPR000742">
    <property type="entry name" value="EGF"/>
</dbReference>
<dbReference type="Pfam" id="PF13947">
    <property type="entry name" value="GUB_WAK_bind"/>
    <property type="match status" value="1"/>
</dbReference>
<keyword evidence="18" id="KW-1185">Reference proteome</keyword>
<evidence type="ECO:0000256" key="10">
    <source>
        <dbReference type="ARBA" id="ARBA00023136"/>
    </source>
</evidence>
<comment type="subcellular location">
    <subcellularLocation>
        <location evidence="1">Membrane</location>
        <topology evidence="1">Single-pass membrane protein</topology>
    </subcellularLocation>
</comment>
<feature type="compositionally biased region" description="Basic and acidic residues" evidence="13">
    <location>
        <begin position="618"/>
        <end position="636"/>
    </location>
</feature>
<dbReference type="FunFam" id="1.10.510.10:FF:000161">
    <property type="entry name" value="Wall-associated receptor kinase-like 20"/>
    <property type="match status" value="1"/>
</dbReference>
<dbReference type="EMBL" id="CP097510">
    <property type="protein sequence ID" value="URE41294.1"/>
    <property type="molecule type" value="Genomic_DNA"/>
</dbReference>
<dbReference type="PROSITE" id="PS50011">
    <property type="entry name" value="PROTEIN_KINASE_DOM"/>
    <property type="match status" value="1"/>
</dbReference>
<evidence type="ECO:0000256" key="1">
    <source>
        <dbReference type="ARBA" id="ARBA00004167"/>
    </source>
</evidence>
<feature type="signal peptide" evidence="15">
    <location>
        <begin position="1"/>
        <end position="32"/>
    </location>
</feature>
<keyword evidence="5 15" id="KW-0732">Signal</keyword>